<dbReference type="SUPFAM" id="SSF56214">
    <property type="entry name" value="4'-phosphopantetheinyl transferase"/>
    <property type="match status" value="1"/>
</dbReference>
<sequence length="143" mass="17053">MNSSLYGTGIDIVDKRRISQLYHSDRVDFFLQKWFNEYEIDVINSDMNPENVLALFFGIKEAFIKASNGIVRLKDFKSIKIHKNKIGYSIKYTRDSFLINRKIDINYIDYIHHVIVSVIIFEKNQEMKYVHNLLRQEIKNVFL</sequence>
<evidence type="ECO:0000313" key="4">
    <source>
        <dbReference type="Proteomes" id="UP001145050"/>
    </source>
</evidence>
<dbReference type="InterPro" id="IPR037143">
    <property type="entry name" value="4-PPantetheinyl_Trfase_dom_sf"/>
</dbReference>
<dbReference type="AlphaFoldDB" id="A0A9X4AM82"/>
<evidence type="ECO:0000313" key="3">
    <source>
        <dbReference type="EMBL" id="MDC3425122.1"/>
    </source>
</evidence>
<dbReference type="RefSeq" id="WP_272436927.1">
    <property type="nucleotide sequence ID" value="NZ_JAMQKB010000011.1"/>
</dbReference>
<keyword evidence="1 3" id="KW-0808">Transferase</keyword>
<evidence type="ECO:0000256" key="1">
    <source>
        <dbReference type="ARBA" id="ARBA00022679"/>
    </source>
</evidence>
<keyword evidence="4" id="KW-1185">Reference proteome</keyword>
<gene>
    <name evidence="3" type="ORF">NC797_11450</name>
</gene>
<organism evidence="3 4">
    <name type="scientific">Terrihalobacillus insolitus</name>
    <dbReference type="NCBI Taxonomy" id="2950438"/>
    <lineage>
        <taxon>Bacteria</taxon>
        <taxon>Bacillati</taxon>
        <taxon>Bacillota</taxon>
        <taxon>Bacilli</taxon>
        <taxon>Bacillales</taxon>
        <taxon>Bacillaceae</taxon>
        <taxon>Terrihalobacillus</taxon>
    </lineage>
</organism>
<accession>A0A9X4AM82</accession>
<dbReference type="Pfam" id="PF01648">
    <property type="entry name" value="ACPS"/>
    <property type="match status" value="1"/>
</dbReference>
<evidence type="ECO:0000259" key="2">
    <source>
        <dbReference type="Pfam" id="PF01648"/>
    </source>
</evidence>
<dbReference type="Proteomes" id="UP001145050">
    <property type="component" value="Unassembled WGS sequence"/>
</dbReference>
<reference evidence="3" key="1">
    <citation type="submission" date="2022-06" db="EMBL/GenBank/DDBJ databases">
        <title>Aquibacillus sp. a new bacterium isolated from soil saline samples.</title>
        <authorList>
            <person name="Galisteo C."/>
            <person name="De La Haba R."/>
            <person name="Sanchez-Porro C."/>
            <person name="Ventosa A."/>
        </authorList>
    </citation>
    <scope>NUCLEOTIDE SEQUENCE</scope>
    <source>
        <strain evidence="3">3ASR75-11</strain>
    </source>
</reference>
<dbReference type="GO" id="GO:0008897">
    <property type="term" value="F:holo-[acyl-carrier-protein] synthase activity"/>
    <property type="evidence" value="ECO:0007669"/>
    <property type="project" value="InterPro"/>
</dbReference>
<dbReference type="InterPro" id="IPR008278">
    <property type="entry name" value="4-PPantetheinyl_Trfase_dom"/>
</dbReference>
<dbReference type="EMBL" id="JAMQKB010000011">
    <property type="protein sequence ID" value="MDC3425122.1"/>
    <property type="molecule type" value="Genomic_DNA"/>
</dbReference>
<protein>
    <submittedName>
        <fullName evidence="3">4'-phosphopantetheinyl transferase superfamily protein</fullName>
    </submittedName>
</protein>
<name>A0A9X4AM82_9BACI</name>
<dbReference type="GO" id="GO:0000287">
    <property type="term" value="F:magnesium ion binding"/>
    <property type="evidence" value="ECO:0007669"/>
    <property type="project" value="InterPro"/>
</dbReference>
<proteinExistence type="predicted"/>
<comment type="caution">
    <text evidence="3">The sequence shown here is derived from an EMBL/GenBank/DDBJ whole genome shotgun (WGS) entry which is preliminary data.</text>
</comment>
<dbReference type="Gene3D" id="3.90.470.20">
    <property type="entry name" value="4'-phosphopantetheinyl transferase domain"/>
    <property type="match status" value="1"/>
</dbReference>
<feature type="domain" description="4'-phosphopantetheinyl transferase" evidence="2">
    <location>
        <begin position="8"/>
        <end position="91"/>
    </location>
</feature>